<proteinExistence type="predicted"/>
<gene>
    <name evidence="1" type="ORF">NQ314_013287</name>
</gene>
<dbReference type="EMBL" id="JANEYF010003714">
    <property type="protein sequence ID" value="KAJ8934546.1"/>
    <property type="molecule type" value="Genomic_DNA"/>
</dbReference>
<sequence>MRNVKKIKDGLLVETVSNPQSKRLQKIERFADIHVEVIPHGTLNISKGVIFCRDLLNCSLEEIEENLVDQGVIGIKRIQTRRDGTLVDTPNHILTFNTPKLPKFINAAMYRLQVRPYVPSPLRCIRCQLFGHIALKCTQEPKCVCGKTPHEGKPCETPYKCVNCEGTHSARDPKCPKYLQEVAIQKVKITEKLSYAEAKRKVTINTPIPGLSHAQSMQSSTKSAMEPRIIKELITQLTQVINSIMKEFVN</sequence>
<evidence type="ECO:0000313" key="1">
    <source>
        <dbReference type="EMBL" id="KAJ8934546.1"/>
    </source>
</evidence>
<dbReference type="InterPro" id="IPR036875">
    <property type="entry name" value="Znf_CCHC_sf"/>
</dbReference>
<accession>A0AAV8X7D6</accession>
<dbReference type="GO" id="GO:0003676">
    <property type="term" value="F:nucleic acid binding"/>
    <property type="evidence" value="ECO:0007669"/>
    <property type="project" value="InterPro"/>
</dbReference>
<dbReference type="SUPFAM" id="SSF57756">
    <property type="entry name" value="Retrovirus zinc finger-like domains"/>
    <property type="match status" value="1"/>
</dbReference>
<dbReference type="GO" id="GO:0008270">
    <property type="term" value="F:zinc ion binding"/>
    <property type="evidence" value="ECO:0007669"/>
    <property type="project" value="InterPro"/>
</dbReference>
<protein>
    <submittedName>
        <fullName evidence="1">Uncharacterized protein</fullName>
    </submittedName>
</protein>
<dbReference type="Proteomes" id="UP001162156">
    <property type="component" value="Unassembled WGS sequence"/>
</dbReference>
<keyword evidence="2" id="KW-1185">Reference proteome</keyword>
<reference evidence="1" key="1">
    <citation type="journal article" date="2023" name="Insect Mol. Biol.">
        <title>Genome sequencing provides insights into the evolution of gene families encoding plant cell wall-degrading enzymes in longhorned beetles.</title>
        <authorList>
            <person name="Shin N.R."/>
            <person name="Okamura Y."/>
            <person name="Kirsch R."/>
            <person name="Pauchet Y."/>
        </authorList>
    </citation>
    <scope>NUCLEOTIDE SEQUENCE</scope>
    <source>
        <strain evidence="1">RBIC_L_NR</strain>
    </source>
</reference>
<comment type="caution">
    <text evidence="1">The sequence shown here is derived from an EMBL/GenBank/DDBJ whole genome shotgun (WGS) entry which is preliminary data.</text>
</comment>
<dbReference type="AlphaFoldDB" id="A0AAV8X7D6"/>
<evidence type="ECO:0000313" key="2">
    <source>
        <dbReference type="Proteomes" id="UP001162156"/>
    </source>
</evidence>
<name>A0AAV8X7D6_9CUCU</name>
<organism evidence="1 2">
    <name type="scientific">Rhamnusium bicolor</name>
    <dbReference type="NCBI Taxonomy" id="1586634"/>
    <lineage>
        <taxon>Eukaryota</taxon>
        <taxon>Metazoa</taxon>
        <taxon>Ecdysozoa</taxon>
        <taxon>Arthropoda</taxon>
        <taxon>Hexapoda</taxon>
        <taxon>Insecta</taxon>
        <taxon>Pterygota</taxon>
        <taxon>Neoptera</taxon>
        <taxon>Endopterygota</taxon>
        <taxon>Coleoptera</taxon>
        <taxon>Polyphaga</taxon>
        <taxon>Cucujiformia</taxon>
        <taxon>Chrysomeloidea</taxon>
        <taxon>Cerambycidae</taxon>
        <taxon>Lepturinae</taxon>
        <taxon>Rhagiini</taxon>
        <taxon>Rhamnusium</taxon>
    </lineage>
</organism>